<feature type="region of interest" description="Disordered" evidence="7">
    <location>
        <begin position="197"/>
        <end position="217"/>
    </location>
</feature>
<evidence type="ECO:0000256" key="7">
    <source>
        <dbReference type="SAM" id="MobiDB-lite"/>
    </source>
</evidence>
<feature type="compositionally biased region" description="Low complexity" evidence="7">
    <location>
        <begin position="34"/>
        <end position="71"/>
    </location>
</feature>
<dbReference type="GO" id="GO:0008270">
    <property type="term" value="F:zinc ion binding"/>
    <property type="evidence" value="ECO:0007669"/>
    <property type="project" value="UniProtKB-KW"/>
</dbReference>
<name>A0AAD5TIQ0_9FUNG</name>
<keyword evidence="3 6" id="KW-0863">Zinc-finger</keyword>
<dbReference type="InterPro" id="IPR019786">
    <property type="entry name" value="Zinc_finger_PHD-type_CS"/>
</dbReference>
<feature type="compositionally biased region" description="Low complexity" evidence="7">
    <location>
        <begin position="577"/>
        <end position="586"/>
    </location>
</feature>
<dbReference type="GO" id="GO:0048188">
    <property type="term" value="C:Set1C/COMPASS complex"/>
    <property type="evidence" value="ECO:0007669"/>
    <property type="project" value="InterPro"/>
</dbReference>
<feature type="region of interest" description="Disordered" evidence="7">
    <location>
        <begin position="124"/>
        <end position="155"/>
    </location>
</feature>
<accession>A0AAD5TIQ0</accession>
<dbReference type="SUPFAM" id="SSF57903">
    <property type="entry name" value="FYVE/PHD zinc finger"/>
    <property type="match status" value="1"/>
</dbReference>
<sequence>MSSHQLPPDHPRALQPYDQLTSSNLPPHQPPSLQPLASLLQQPDPLAPPYLYDHSYRHQQQTQQRQQPMLQTVAQQRQPLHYQTLGQERQQPSPLNGQQYAPSQLPSRSTQYGSHFFADNFMQSPIADPRYGPPSSSLYPLANHQPPQLPAPRQHDQLSALYPPQSAQYPTSQLPTASFAQYGKSAAAVSYRRPSISGLPHQSLQGPPTDNSSAEPIHPLGSSAFLPISSQPSAQLNPYAHVLDPGPSAQSLQSDALYMDSSRRQMAELQRRLSVDAFNPASAGYARLPVSVSPGSSNTLAAYQSGDRHLDRQRYLPASAIRRTSFDAQLPVPVHYTYARQPTNSSVRSDDDPYIDITGNSTPMPLRSPTRRDGDDDLDAEGVSDHGSGSEPPSRRYSQQSDSFALPRKQSVSDNYDVHSAFVSQDTKGPSGQAQTGAKRGKGSTRGAKAGTKRGAKKANGTERAPRKPKVVDPTASKKPRAPKQPKRSRKDSRIAEEIGEKATLDLAVLQQELQRASEQGKDVEASSEKPDTLLQLLHASSVGRKRKRVDYAALLRGAEDACHVKGEDDGEDSGRSHSPTGSTPNPSSPKPGAVTATPQTSDDRNRVYCICRKPFDGSADNEFYIGCEGCDEWFHGRCVNVTEQEAGGIEQWMCAACEERGLLIVRKIVCAAPGCGKYVEPDSRTEMPADAPTPAAATPDRPTHHFPRPLPAWVPTENQRKRYCSQPCALSTARTVLRDRVAPPLRILAPPPREEQADALEAHARLAQWHAVQEADRADQAALARFEAELARRRAGLRRLTRRRERIRGAIVAARNLHPAAVAAPDCATVALVDRLCGYDFRITGEWVVDLDDDDEDADGDIGNESIDPGGADEKATVTKKDEEAAAAPLCLAKGRCPLHEGWDAIKHAEIELDIGDAVAGIRDLLARRRSLLSFMVARRKPPPRPLEAASTTAMVV</sequence>
<keyword evidence="10" id="KW-1185">Reference proteome</keyword>
<evidence type="ECO:0000256" key="3">
    <source>
        <dbReference type="ARBA" id="ARBA00022771"/>
    </source>
</evidence>
<dbReference type="SMART" id="SM00249">
    <property type="entry name" value="PHD"/>
    <property type="match status" value="1"/>
</dbReference>
<feature type="compositionally biased region" description="Polar residues" evidence="7">
    <location>
        <begin position="422"/>
        <end position="436"/>
    </location>
</feature>
<dbReference type="Pfam" id="PF00628">
    <property type="entry name" value="PHD"/>
    <property type="match status" value="1"/>
</dbReference>
<comment type="subcellular location">
    <subcellularLocation>
        <location evidence="1">Nucleus</location>
    </subcellularLocation>
</comment>
<feature type="compositionally biased region" description="Low complexity" evidence="7">
    <location>
        <begin position="689"/>
        <end position="701"/>
    </location>
</feature>
<dbReference type="InterPro" id="IPR037869">
    <property type="entry name" value="Spp1/CFP1"/>
</dbReference>
<dbReference type="Proteomes" id="UP001212152">
    <property type="component" value="Unassembled WGS sequence"/>
</dbReference>
<dbReference type="PROSITE" id="PS50016">
    <property type="entry name" value="ZF_PHD_2"/>
    <property type="match status" value="1"/>
</dbReference>
<evidence type="ECO:0000256" key="5">
    <source>
        <dbReference type="ARBA" id="ARBA00023242"/>
    </source>
</evidence>
<dbReference type="EMBL" id="JADGJQ010000034">
    <property type="protein sequence ID" value="KAJ3177281.1"/>
    <property type="molecule type" value="Genomic_DNA"/>
</dbReference>
<evidence type="ECO:0000313" key="9">
    <source>
        <dbReference type="EMBL" id="KAJ3177281.1"/>
    </source>
</evidence>
<feature type="region of interest" description="Disordered" evidence="7">
    <location>
        <begin position="683"/>
        <end position="706"/>
    </location>
</feature>
<proteinExistence type="predicted"/>
<dbReference type="AlphaFoldDB" id="A0AAD5TIQ0"/>
<evidence type="ECO:0000259" key="8">
    <source>
        <dbReference type="PROSITE" id="PS50016"/>
    </source>
</evidence>
<feature type="region of interest" description="Disordered" evidence="7">
    <location>
        <begin position="1"/>
        <end position="111"/>
    </location>
</feature>
<feature type="region of interest" description="Disordered" evidence="7">
    <location>
        <begin position="564"/>
        <end position="601"/>
    </location>
</feature>
<reference evidence="9" key="1">
    <citation type="submission" date="2020-05" db="EMBL/GenBank/DDBJ databases">
        <title>Phylogenomic resolution of chytrid fungi.</title>
        <authorList>
            <person name="Stajich J.E."/>
            <person name="Amses K."/>
            <person name="Simmons R."/>
            <person name="Seto K."/>
            <person name="Myers J."/>
            <person name="Bonds A."/>
            <person name="Quandt C.A."/>
            <person name="Barry K."/>
            <person name="Liu P."/>
            <person name="Grigoriev I."/>
            <person name="Longcore J.E."/>
            <person name="James T.Y."/>
        </authorList>
    </citation>
    <scope>NUCLEOTIDE SEQUENCE</scope>
    <source>
        <strain evidence="9">JEL0379</strain>
    </source>
</reference>
<comment type="caution">
    <text evidence="9">The sequence shown here is derived from an EMBL/GenBank/DDBJ whole genome shotgun (WGS) entry which is preliminary data.</text>
</comment>
<feature type="compositionally biased region" description="Basic and acidic residues" evidence="7">
    <location>
        <begin position="564"/>
        <end position="576"/>
    </location>
</feature>
<dbReference type="InterPro" id="IPR001965">
    <property type="entry name" value="Znf_PHD"/>
</dbReference>
<gene>
    <name evidence="9" type="primary">CXXC1</name>
    <name evidence="9" type="ORF">HDU87_004532</name>
</gene>
<keyword evidence="4" id="KW-0862">Zinc</keyword>
<feature type="compositionally biased region" description="Polar residues" evidence="7">
    <location>
        <begin position="200"/>
        <end position="214"/>
    </location>
</feature>
<feature type="compositionally biased region" description="Basic and acidic residues" evidence="7">
    <location>
        <begin position="492"/>
        <end position="501"/>
    </location>
</feature>
<dbReference type="PANTHER" id="PTHR46174">
    <property type="entry name" value="CXXC-TYPE ZINC FINGER PROTEIN 1"/>
    <property type="match status" value="1"/>
</dbReference>
<feature type="compositionally biased region" description="Polar residues" evidence="7">
    <location>
        <begin position="84"/>
        <end position="111"/>
    </location>
</feature>
<dbReference type="Gene3D" id="3.30.40.10">
    <property type="entry name" value="Zinc/RING finger domain, C3HC4 (zinc finger)"/>
    <property type="match status" value="1"/>
</dbReference>
<dbReference type="InterPro" id="IPR019787">
    <property type="entry name" value="Znf_PHD-finger"/>
</dbReference>
<dbReference type="InterPro" id="IPR013083">
    <property type="entry name" value="Znf_RING/FYVE/PHD"/>
</dbReference>
<keyword evidence="5" id="KW-0539">Nucleus</keyword>
<evidence type="ECO:0000256" key="6">
    <source>
        <dbReference type="PROSITE-ProRule" id="PRU00146"/>
    </source>
</evidence>
<dbReference type="GO" id="GO:0045893">
    <property type="term" value="P:positive regulation of DNA-templated transcription"/>
    <property type="evidence" value="ECO:0007669"/>
    <property type="project" value="TreeGrafter"/>
</dbReference>
<evidence type="ECO:0000256" key="4">
    <source>
        <dbReference type="ARBA" id="ARBA00022833"/>
    </source>
</evidence>
<feature type="domain" description="PHD-type" evidence="8">
    <location>
        <begin position="607"/>
        <end position="661"/>
    </location>
</feature>
<protein>
    <submittedName>
        <fullName evidence="9">CXXC-type zinc finger protein 1</fullName>
    </submittedName>
</protein>
<dbReference type="PANTHER" id="PTHR46174:SF1">
    <property type="entry name" value="CXXC-TYPE ZINC FINGER PROTEIN 1"/>
    <property type="match status" value="1"/>
</dbReference>
<dbReference type="PROSITE" id="PS01359">
    <property type="entry name" value="ZF_PHD_1"/>
    <property type="match status" value="1"/>
</dbReference>
<organism evidence="9 10">
    <name type="scientific">Geranomyces variabilis</name>
    <dbReference type="NCBI Taxonomy" id="109894"/>
    <lineage>
        <taxon>Eukaryota</taxon>
        <taxon>Fungi</taxon>
        <taxon>Fungi incertae sedis</taxon>
        <taxon>Chytridiomycota</taxon>
        <taxon>Chytridiomycota incertae sedis</taxon>
        <taxon>Chytridiomycetes</taxon>
        <taxon>Spizellomycetales</taxon>
        <taxon>Powellomycetaceae</taxon>
        <taxon>Geranomyces</taxon>
    </lineage>
</organism>
<feature type="region of interest" description="Disordered" evidence="7">
    <location>
        <begin position="337"/>
        <end position="501"/>
    </location>
</feature>
<evidence type="ECO:0000313" key="10">
    <source>
        <dbReference type="Proteomes" id="UP001212152"/>
    </source>
</evidence>
<dbReference type="InterPro" id="IPR011011">
    <property type="entry name" value="Znf_FYVE_PHD"/>
</dbReference>
<feature type="compositionally biased region" description="Basic residues" evidence="7">
    <location>
        <begin position="478"/>
        <end position="491"/>
    </location>
</feature>
<evidence type="ECO:0000256" key="2">
    <source>
        <dbReference type="ARBA" id="ARBA00022723"/>
    </source>
</evidence>
<keyword evidence="2" id="KW-0479">Metal-binding</keyword>
<evidence type="ECO:0000256" key="1">
    <source>
        <dbReference type="ARBA" id="ARBA00004123"/>
    </source>
</evidence>